<protein>
    <submittedName>
        <fullName evidence="1">Uncharacterized protein</fullName>
    </submittedName>
</protein>
<name>A0AAN9KB70_CANGL</name>
<dbReference type="EMBL" id="JAYMYQ010000009">
    <property type="protein sequence ID" value="KAK7313679.1"/>
    <property type="molecule type" value="Genomic_DNA"/>
</dbReference>
<sequence>MDPLLSPRRFARGRRNLHETSSNLIKGGKNHLLVLSRRTQLPDYCKIFASLYPDPIHTSVNGRVIRWICFDDMLKSIDGSKGNQKLANYSGSVVLKICEDLPFHRSLFEKDNNHTYHYVSKHLIQSMATIKNILEYKSSLIGQIMEENGVTPEMMKTSISSVVGDALTSLLPSERISPLE</sequence>
<dbReference type="AlphaFoldDB" id="A0AAN9KB70"/>
<reference evidence="1 2" key="1">
    <citation type="submission" date="2024-01" db="EMBL/GenBank/DDBJ databases">
        <title>The genomes of 5 underutilized Papilionoideae crops provide insights into root nodulation and disease resistanc.</title>
        <authorList>
            <person name="Jiang F."/>
        </authorList>
    </citation>
    <scope>NUCLEOTIDE SEQUENCE [LARGE SCALE GENOMIC DNA]</scope>
    <source>
        <strain evidence="1">LVBAO_FW01</strain>
        <tissue evidence="1">Leaves</tissue>
    </source>
</reference>
<keyword evidence="2" id="KW-1185">Reference proteome</keyword>
<proteinExistence type="predicted"/>
<accession>A0AAN9KB70</accession>
<comment type="caution">
    <text evidence="1">The sequence shown here is derived from an EMBL/GenBank/DDBJ whole genome shotgun (WGS) entry which is preliminary data.</text>
</comment>
<dbReference type="Proteomes" id="UP001367508">
    <property type="component" value="Unassembled WGS sequence"/>
</dbReference>
<evidence type="ECO:0000313" key="1">
    <source>
        <dbReference type="EMBL" id="KAK7313679.1"/>
    </source>
</evidence>
<evidence type="ECO:0000313" key="2">
    <source>
        <dbReference type="Proteomes" id="UP001367508"/>
    </source>
</evidence>
<organism evidence="1 2">
    <name type="scientific">Canavalia gladiata</name>
    <name type="common">Sword bean</name>
    <name type="synonym">Dolichos gladiatus</name>
    <dbReference type="NCBI Taxonomy" id="3824"/>
    <lineage>
        <taxon>Eukaryota</taxon>
        <taxon>Viridiplantae</taxon>
        <taxon>Streptophyta</taxon>
        <taxon>Embryophyta</taxon>
        <taxon>Tracheophyta</taxon>
        <taxon>Spermatophyta</taxon>
        <taxon>Magnoliopsida</taxon>
        <taxon>eudicotyledons</taxon>
        <taxon>Gunneridae</taxon>
        <taxon>Pentapetalae</taxon>
        <taxon>rosids</taxon>
        <taxon>fabids</taxon>
        <taxon>Fabales</taxon>
        <taxon>Fabaceae</taxon>
        <taxon>Papilionoideae</taxon>
        <taxon>50 kb inversion clade</taxon>
        <taxon>NPAAA clade</taxon>
        <taxon>indigoferoid/millettioid clade</taxon>
        <taxon>Phaseoleae</taxon>
        <taxon>Canavalia</taxon>
    </lineage>
</organism>
<gene>
    <name evidence="1" type="ORF">VNO77_38869</name>
</gene>